<dbReference type="Proteomes" id="UP000179467">
    <property type="component" value="Unassembled WGS sequence"/>
</dbReference>
<protein>
    <submittedName>
        <fullName evidence="5">Putative oxidoreductase SadH</fullName>
        <ecNumber evidence="5">1.-.-.-</ecNumber>
    </submittedName>
</protein>
<comment type="similarity">
    <text evidence="1 4">Belongs to the short-chain dehydrogenases/reductases (SDR) family.</text>
</comment>
<dbReference type="SUPFAM" id="SSF51735">
    <property type="entry name" value="NAD(P)-binding Rossmann-fold domains"/>
    <property type="match status" value="1"/>
</dbReference>
<dbReference type="Pfam" id="PF00106">
    <property type="entry name" value="adh_short"/>
    <property type="match status" value="1"/>
</dbReference>
<evidence type="ECO:0000313" key="5">
    <source>
        <dbReference type="EMBL" id="OHT19666.1"/>
    </source>
</evidence>
<proteinExistence type="inferred from homology"/>
<dbReference type="EMBL" id="MIPT01000001">
    <property type="protein sequence ID" value="OHT19666.1"/>
    <property type="molecule type" value="Genomic_DNA"/>
</dbReference>
<dbReference type="RefSeq" id="WP_070933574.1">
    <property type="nucleotide sequence ID" value="NZ_MIPT01000001.1"/>
</dbReference>
<organism evidence="5 6">
    <name type="scientific">Edaphosphingomonas haloaromaticamans</name>
    <dbReference type="NCBI Taxonomy" id="653954"/>
    <lineage>
        <taxon>Bacteria</taxon>
        <taxon>Pseudomonadati</taxon>
        <taxon>Pseudomonadota</taxon>
        <taxon>Alphaproteobacteria</taxon>
        <taxon>Sphingomonadales</taxon>
        <taxon>Rhizorhabdaceae</taxon>
        <taxon>Edaphosphingomonas</taxon>
    </lineage>
</organism>
<dbReference type="AlphaFoldDB" id="A0A1S1HDT3"/>
<evidence type="ECO:0000256" key="2">
    <source>
        <dbReference type="ARBA" id="ARBA00022857"/>
    </source>
</evidence>
<sequence>MRDFRDRVAVITGGASGVGRALGAQLAAEGAKIVLADIDQARLDATAAEIATETGGDVIGLQVDVTKADSVEALAEAVWARHGAVHLLFNNAGVGLGEAQRTIWSLPTSDWHWGFDVNLFGVVYGIRSFVPRMLASGEEGVVINTSSSNGGLRSLPNTPIYAASKAAVTSISEVLYQQLLREGDRVRAAVLFPGPHVVNTSILASKRNRPADYGNDDGNKPAYETMEDLVRTTGLKMALTEPEEVAAFALEGIRAGRFWLLPESSENDDKLRERMTTLLARANPVSAW</sequence>
<dbReference type="CDD" id="cd05233">
    <property type="entry name" value="SDR_c"/>
    <property type="match status" value="1"/>
</dbReference>
<accession>A0A1S1HDT3</accession>
<dbReference type="PRINTS" id="PR00080">
    <property type="entry name" value="SDRFAMILY"/>
</dbReference>
<dbReference type="OrthoDB" id="7191281at2"/>
<dbReference type="PRINTS" id="PR00081">
    <property type="entry name" value="GDHRDH"/>
</dbReference>
<keyword evidence="2" id="KW-0521">NADP</keyword>
<dbReference type="EC" id="1.-.-.-" evidence="5"/>
<gene>
    <name evidence="5" type="primary">sadH</name>
    <name evidence="5" type="ORF">BHE75_01654</name>
</gene>
<evidence type="ECO:0000313" key="6">
    <source>
        <dbReference type="Proteomes" id="UP000179467"/>
    </source>
</evidence>
<dbReference type="GO" id="GO:0016491">
    <property type="term" value="F:oxidoreductase activity"/>
    <property type="evidence" value="ECO:0007669"/>
    <property type="project" value="UniProtKB-KW"/>
</dbReference>
<dbReference type="Gene3D" id="3.40.50.720">
    <property type="entry name" value="NAD(P)-binding Rossmann-like Domain"/>
    <property type="match status" value="1"/>
</dbReference>
<evidence type="ECO:0000256" key="4">
    <source>
        <dbReference type="RuleBase" id="RU000363"/>
    </source>
</evidence>
<reference evidence="5 6" key="1">
    <citation type="submission" date="2016-09" db="EMBL/GenBank/DDBJ databases">
        <title>Metabolic pathway, cell adaptation mechanisms and a novel monoxygenase revealed through proteogenomic-transcription analysis of a Sphingomonas haloaromaticamans strain degrading the fungicide ortho-phenylphenol.</title>
        <authorList>
            <person name="Perruchon C."/>
            <person name="Papadopoulou E.S."/>
            <person name="Rousidou C."/>
            <person name="Vasileiadis S."/>
            <person name="Tanou G."/>
            <person name="Amoutzias G."/>
            <person name="Molassiotis A."/>
            <person name="Karpouzas D.G."/>
        </authorList>
    </citation>
    <scope>NUCLEOTIDE SEQUENCE [LARGE SCALE GENOMIC DNA]</scope>
    <source>
        <strain evidence="5 6">P3</strain>
    </source>
</reference>
<evidence type="ECO:0000256" key="1">
    <source>
        <dbReference type="ARBA" id="ARBA00006484"/>
    </source>
</evidence>
<dbReference type="PANTHER" id="PTHR43391">
    <property type="entry name" value="RETINOL DEHYDROGENASE-RELATED"/>
    <property type="match status" value="1"/>
</dbReference>
<dbReference type="PANTHER" id="PTHR43391:SF14">
    <property type="entry name" value="DEHYDROGENASE_REDUCTASE SDR FAMILY PROTEIN 7-LIKE"/>
    <property type="match status" value="1"/>
</dbReference>
<dbReference type="InterPro" id="IPR002347">
    <property type="entry name" value="SDR_fam"/>
</dbReference>
<dbReference type="InterPro" id="IPR036291">
    <property type="entry name" value="NAD(P)-bd_dom_sf"/>
</dbReference>
<name>A0A1S1HDT3_9SPHN</name>
<evidence type="ECO:0000256" key="3">
    <source>
        <dbReference type="ARBA" id="ARBA00023002"/>
    </source>
</evidence>
<comment type="caution">
    <text evidence="5">The sequence shown here is derived from an EMBL/GenBank/DDBJ whole genome shotgun (WGS) entry which is preliminary data.</text>
</comment>
<keyword evidence="6" id="KW-1185">Reference proteome</keyword>
<keyword evidence="3 5" id="KW-0560">Oxidoreductase</keyword>